<reference evidence="1 2" key="1">
    <citation type="submission" date="2018-03" db="EMBL/GenBank/DDBJ databases">
        <title>Cross-interface Injection: A General Nanoliter Liquid Handling Method Applied to Single Cells Genome Amplification Automated Nanoliter Liquid Handling Applied to Single Cell Multiple Displacement Amplification.</title>
        <authorList>
            <person name="Yun J."/>
            <person name="Xu P."/>
            <person name="Xu J."/>
            <person name="Dai X."/>
            <person name="Wang Y."/>
            <person name="Zheng X."/>
            <person name="Cao C."/>
            <person name="Yi Q."/>
            <person name="Zhu Y."/>
            <person name="Wang L."/>
            <person name="Dong Z."/>
            <person name="Huang Y."/>
            <person name="Huang L."/>
            <person name="Du W."/>
        </authorList>
    </citation>
    <scope>NUCLEOTIDE SEQUENCE [LARGE SCALE GENOMIC DNA]</scope>
    <source>
        <strain evidence="1 2">Z-D1-2</strain>
    </source>
</reference>
<dbReference type="Proteomes" id="UP000240608">
    <property type="component" value="Unassembled WGS sequence"/>
</dbReference>
<gene>
    <name evidence="1" type="ORF">C9994_00045</name>
</gene>
<dbReference type="AlphaFoldDB" id="A0A2T4DW33"/>
<dbReference type="EMBL" id="PYVU01000001">
    <property type="protein sequence ID" value="PTB97986.1"/>
    <property type="molecule type" value="Genomic_DNA"/>
</dbReference>
<comment type="caution">
    <text evidence="1">The sequence shown here is derived from an EMBL/GenBank/DDBJ whole genome shotgun (WGS) entry which is preliminary data.</text>
</comment>
<name>A0A2T4DW33_9BACT</name>
<organism evidence="1 2">
    <name type="scientific">Marivirga lumbricoides</name>
    <dbReference type="NCBI Taxonomy" id="1046115"/>
    <lineage>
        <taxon>Bacteria</taxon>
        <taxon>Pseudomonadati</taxon>
        <taxon>Bacteroidota</taxon>
        <taxon>Cytophagia</taxon>
        <taxon>Cytophagales</taxon>
        <taxon>Marivirgaceae</taxon>
        <taxon>Marivirga</taxon>
    </lineage>
</organism>
<proteinExistence type="predicted"/>
<protein>
    <submittedName>
        <fullName evidence="1">Uncharacterized protein</fullName>
    </submittedName>
</protein>
<evidence type="ECO:0000313" key="2">
    <source>
        <dbReference type="Proteomes" id="UP000240608"/>
    </source>
</evidence>
<evidence type="ECO:0000313" key="1">
    <source>
        <dbReference type="EMBL" id="PTB97986.1"/>
    </source>
</evidence>
<sequence>MFRREKTKAEDFKEAYEVSFQEMQQWKDKAGKNRLRVLIAEVDATNAKMALAKKLQENIKKEVGNIRKNLISYSSVKASTSDSLKLALTDTVYLKTDQSFLPAKKFLISDNYLHLEGVYLPSDDTLLATYRISHNFDITYYYRKPGRKPFNLFKRKQAVAEIKFDNPQSQADSLYTLILERRPSLLCRLFK</sequence>
<accession>A0A2T4DW33</accession>